<keyword evidence="2 5" id="KW-0645">Protease</keyword>
<dbReference type="Gene3D" id="3.90.230.10">
    <property type="entry name" value="Creatinase/methionine aminopeptidase superfamily"/>
    <property type="match status" value="1"/>
</dbReference>
<evidence type="ECO:0000256" key="3">
    <source>
        <dbReference type="ARBA" id="ARBA00022723"/>
    </source>
</evidence>
<feature type="binding site" evidence="5">
    <location>
        <position position="220"/>
    </location>
    <ligand>
        <name>a divalent metal cation</name>
        <dbReference type="ChEBI" id="CHEBI:60240"/>
        <label>2</label>
        <note>catalytic</note>
    </ligand>
</feature>
<dbReference type="OrthoDB" id="3209743at2759"/>
<dbReference type="Proteomes" id="UP000494106">
    <property type="component" value="Unassembled WGS sequence"/>
</dbReference>
<dbReference type="PRINTS" id="PR00599">
    <property type="entry name" value="MAPEPTIDASE"/>
</dbReference>
<dbReference type="NCBIfam" id="TIGR00500">
    <property type="entry name" value="met_pdase_I"/>
    <property type="match status" value="1"/>
</dbReference>
<dbReference type="EMBL" id="CADEBC010000586">
    <property type="protein sequence ID" value="CAB3256474.1"/>
    <property type="molecule type" value="Genomic_DNA"/>
</dbReference>
<protein>
    <recommendedName>
        <fullName evidence="6">Methionine aminopeptidase</fullName>
        <ecNumber evidence="6">3.4.11.18</ecNumber>
    </recommendedName>
</protein>
<dbReference type="AlphaFoldDB" id="A0A8S1B220"/>
<proteinExistence type="inferred from homology"/>
<dbReference type="GO" id="GO:0046872">
    <property type="term" value="F:metal ion binding"/>
    <property type="evidence" value="ECO:0007669"/>
    <property type="project" value="UniProtKB-UniRule"/>
</dbReference>
<dbReference type="InterPro" id="IPR002467">
    <property type="entry name" value="Pept_M24A_MAP1"/>
</dbReference>
<dbReference type="PANTHER" id="PTHR43330">
    <property type="entry name" value="METHIONINE AMINOPEPTIDASE"/>
    <property type="match status" value="1"/>
</dbReference>
<evidence type="ECO:0000256" key="5">
    <source>
        <dbReference type="HAMAP-Rule" id="MF_03174"/>
    </source>
</evidence>
<dbReference type="InterPro" id="IPR036005">
    <property type="entry name" value="Creatinase/aminopeptidase-like"/>
</dbReference>
<organism evidence="9 10">
    <name type="scientific">Arctia plantaginis</name>
    <name type="common">Wood tiger moth</name>
    <name type="synonym">Phalaena plantaginis</name>
    <dbReference type="NCBI Taxonomy" id="874455"/>
    <lineage>
        <taxon>Eukaryota</taxon>
        <taxon>Metazoa</taxon>
        <taxon>Ecdysozoa</taxon>
        <taxon>Arthropoda</taxon>
        <taxon>Hexapoda</taxon>
        <taxon>Insecta</taxon>
        <taxon>Pterygota</taxon>
        <taxon>Neoptera</taxon>
        <taxon>Endopterygota</taxon>
        <taxon>Lepidoptera</taxon>
        <taxon>Glossata</taxon>
        <taxon>Ditrysia</taxon>
        <taxon>Noctuoidea</taxon>
        <taxon>Erebidae</taxon>
        <taxon>Arctiinae</taxon>
        <taxon>Arctia</taxon>
    </lineage>
</organism>
<gene>
    <name evidence="9" type="ORF">APLA_LOCUS15445</name>
</gene>
<feature type="binding site" evidence="5">
    <location>
        <position position="283"/>
    </location>
    <ligand>
        <name>a divalent metal cation</name>
        <dbReference type="ChEBI" id="CHEBI:60240"/>
        <label>2</label>
        <note>catalytic</note>
    </ligand>
</feature>
<dbReference type="InterPro" id="IPR001714">
    <property type="entry name" value="Pept_M24_MAP"/>
</dbReference>
<feature type="binding site" evidence="5">
    <location>
        <position position="157"/>
    </location>
    <ligand>
        <name>a divalent metal cation</name>
        <dbReference type="ChEBI" id="CHEBI:60240"/>
        <label>2</label>
        <note>catalytic</note>
    </ligand>
</feature>
<dbReference type="PANTHER" id="PTHR43330:SF8">
    <property type="entry name" value="METHIONINE AMINOPEPTIDASE 1D, MITOCHONDRIAL"/>
    <property type="match status" value="1"/>
</dbReference>
<keyword evidence="10" id="KW-1185">Reference proteome</keyword>
<dbReference type="Pfam" id="PF00557">
    <property type="entry name" value="Peptidase_M24"/>
    <property type="match status" value="1"/>
</dbReference>
<comment type="function">
    <text evidence="6">Cotranslationally removes the N-terminal methionine from nascent proteins. The N-terminal methionine is often cleaved when the second residue in the primary sequence is small and uncharged (Met-Ala-, Cys, Gly, Pro, Ser, Thr, or Val).</text>
</comment>
<keyword evidence="4 5" id="KW-0378">Hydrolase</keyword>
<comment type="cofactor">
    <cofactor evidence="5">
        <name>Co(2+)</name>
        <dbReference type="ChEBI" id="CHEBI:48828"/>
    </cofactor>
    <cofactor evidence="5">
        <name>Zn(2+)</name>
        <dbReference type="ChEBI" id="CHEBI:29105"/>
    </cofactor>
    <cofactor evidence="5">
        <name>Mn(2+)</name>
        <dbReference type="ChEBI" id="CHEBI:29035"/>
    </cofactor>
    <cofactor evidence="5">
        <name>Fe(2+)</name>
        <dbReference type="ChEBI" id="CHEBI:29033"/>
    </cofactor>
    <text evidence="5">Binds 2 divalent metal cations per subunit. Has a high-affinity and a low affinity metal-binding site. The true nature of the physiological cofactor is under debate. The enzyme is active with cobalt, zinc, manganese or divalent iron ions. Most likely, methionine aminopeptidases function as mononuclear Fe(2+)-metalloproteases under physiological conditions, and the catalytically relevant metal-binding site has been assigned to the histidine-containing high-affinity site.</text>
</comment>
<dbReference type="HAMAP" id="MF_01974">
    <property type="entry name" value="MetAP_1"/>
    <property type="match status" value="1"/>
</dbReference>
<evidence type="ECO:0000256" key="1">
    <source>
        <dbReference type="ARBA" id="ARBA00022438"/>
    </source>
</evidence>
<feature type="binding site" evidence="5">
    <location>
        <position position="283"/>
    </location>
    <ligand>
        <name>a divalent metal cation</name>
        <dbReference type="ChEBI" id="CHEBI:60240"/>
        <label>1</label>
    </ligand>
</feature>
<feature type="domain" description="Peptidase M24" evidence="8">
    <location>
        <begin position="64"/>
        <end position="290"/>
    </location>
</feature>
<feature type="region of interest" description="Disordered" evidence="7">
    <location>
        <begin position="317"/>
        <end position="379"/>
    </location>
</feature>
<sequence>MMKSFNQFWKTNVKKFGVYDVVSPTKTTPSREVPKHIIRPGYVSLNERTIPNEPEIKDVVQISRMDNSCKLAAGILEKLHGFIQPGITTDDIDELAHKLSIESRAYPSPLHYSGFPKSVCTSVNNVVVHGIPDLRPLQDGDIVNVDITVFLDGFHGDCSKTFLVGDVDDRGVELVKVSEECLNIGIQACGPGVPFSHIGYKIQQHAKRRNLTVIPSVLGHGIGEYFHGLPDIYHTTNTFPGVMNPGMTFTIEPAISHGSPDTVMHEDGWTLLTEDGSRSAQMEHTVLITEHGAEILTQSNLMPTQAERQKQYRERLKRDNPEKYELIKKKNAERTNRNRKRINDCQSEKEQQEKRKKWREDKKKEKNKKSNNIEDENKNAQKRINRINYRLQKENIELKAKVLLITKEMKKYRKRNNRMQRKNQELLKHIEQLKNEVNVTQHTENVISQENEEMTPCKEADSFINQNLPNITINEKEKVKKRLLEHNVLVDSLKLCYETTRHNDCKRVIKSVVDSSIVEKYKMKGKMSTYLGLRGKIRYIQVKKKNYALLNQLKDFYERDDVSRATAGKKEFKTLHKDKRQRRYLLDTLENLFKKYKSEGGKGKLTTFKKYRPFYILPPKVDRRETCACIKHENILMKFKVLKSLGLIKSQSLDEILSLLLCNPKSKECSYGECSNCEKKSLEFNLGEVNLEDTVNWKEWSMQTHEYNDKANINERKTTKKIMKSEKTGLLIDLVQAFTQEMFKFKKHAYNIHHQYIEHQRCIKNLDDNTVTIHIDFSENYATKLSTEIQAMHFGASRNQITLHTGLIYSNRDTLPFCSISANNYHGPEAIWEHLKPVLNYTKDQYPTVETVHFFSDGATSQYRQKKNFYLFAKYTRMYGFRATWNFFEASHGKGAADGIGGTIKRKMDSLVAYGSDITNAESAFELLKNSGIKIKLFYIPEDTIQMQIMELIPVPGTMTLHQVINTNSENTILYRSLSCFCPQAETKPGFCNCLDLQQATLTKQATDSKLVITKSKKPIITILADIKNTMENKSFFDLHKFNPFSLTPIKPDTKLFKANQAQTNTFASKDIYKYPIASCSRACTTEQKKCITPKRNFSIRSVRKAKKSINNYDSSSDTDVDEQYSLHNSSEDECYISDNEKELIDEHNDMELENSGFNDNVRMTEKPENINNISDKDLNIAHDQRTNENDNKTNNNVKDMTEDVIKSVVMTQSDMQIDNSMELQTNDSVLERFLNLEHYNDPAMLYETACWGAL</sequence>
<dbReference type="InterPro" id="IPR000994">
    <property type="entry name" value="Pept_M24"/>
</dbReference>
<keyword evidence="1 5" id="KW-0031">Aminopeptidase</keyword>
<comment type="catalytic activity">
    <reaction evidence="5 6">
        <text>Release of N-terminal amino acids, preferentially methionine, from peptides and arylamides.</text>
        <dbReference type="EC" id="3.4.11.18"/>
    </reaction>
</comment>
<dbReference type="CDD" id="cd01086">
    <property type="entry name" value="MetAP1"/>
    <property type="match status" value="1"/>
</dbReference>
<evidence type="ECO:0000256" key="2">
    <source>
        <dbReference type="ARBA" id="ARBA00022670"/>
    </source>
</evidence>
<evidence type="ECO:0000256" key="4">
    <source>
        <dbReference type="ARBA" id="ARBA00022801"/>
    </source>
</evidence>
<evidence type="ECO:0000313" key="10">
    <source>
        <dbReference type="Proteomes" id="UP000494106"/>
    </source>
</evidence>
<evidence type="ECO:0000313" key="9">
    <source>
        <dbReference type="EMBL" id="CAB3256474.1"/>
    </source>
</evidence>
<evidence type="ECO:0000256" key="7">
    <source>
        <dbReference type="SAM" id="MobiDB-lite"/>
    </source>
</evidence>
<feature type="binding site" evidence="5">
    <location>
        <position position="129"/>
    </location>
    <ligand>
        <name>substrate</name>
    </ligand>
</feature>
<evidence type="ECO:0000259" key="8">
    <source>
        <dbReference type="Pfam" id="PF00557"/>
    </source>
</evidence>
<dbReference type="GO" id="GO:0006508">
    <property type="term" value="P:proteolysis"/>
    <property type="evidence" value="ECO:0007669"/>
    <property type="project" value="UniProtKB-KW"/>
</dbReference>
<feature type="binding site" evidence="5">
    <location>
        <position position="146"/>
    </location>
    <ligand>
        <name>a divalent metal cation</name>
        <dbReference type="ChEBI" id="CHEBI:60240"/>
        <label>1</label>
    </ligand>
</feature>
<accession>A0A8S1B220</accession>
<feature type="binding site" evidence="5">
    <location>
        <position position="252"/>
    </location>
    <ligand>
        <name>a divalent metal cation</name>
        <dbReference type="ChEBI" id="CHEBI:60240"/>
        <label>2</label>
        <note>catalytic</note>
    </ligand>
</feature>
<dbReference type="EC" id="3.4.11.18" evidence="6"/>
<evidence type="ECO:0000256" key="6">
    <source>
        <dbReference type="RuleBase" id="RU003653"/>
    </source>
</evidence>
<dbReference type="SUPFAM" id="SSF55920">
    <property type="entry name" value="Creatinase/aminopeptidase"/>
    <property type="match status" value="1"/>
</dbReference>
<dbReference type="GO" id="GO:0070006">
    <property type="term" value="F:metalloaminopeptidase activity"/>
    <property type="evidence" value="ECO:0007669"/>
    <property type="project" value="UniProtKB-UniRule"/>
</dbReference>
<dbReference type="GO" id="GO:0004239">
    <property type="term" value="F:initiator methionyl aminopeptidase activity"/>
    <property type="evidence" value="ECO:0007669"/>
    <property type="project" value="UniProtKB-UniRule"/>
</dbReference>
<feature type="compositionally biased region" description="Basic and acidic residues" evidence="7">
    <location>
        <begin position="317"/>
        <end position="364"/>
    </location>
</feature>
<name>A0A8S1B220_ARCPL</name>
<keyword evidence="3 5" id="KW-0479">Metal-binding</keyword>
<comment type="similarity">
    <text evidence="5">Belongs to the peptidase M24A family. Methionine aminopeptidase type 1 subfamily.</text>
</comment>
<comment type="caution">
    <text evidence="9">The sequence shown here is derived from an EMBL/GenBank/DDBJ whole genome shotgun (WGS) entry which is preliminary data.</text>
</comment>
<feature type="binding site" evidence="5">
    <location>
        <position position="227"/>
    </location>
    <ligand>
        <name>substrate</name>
    </ligand>
</feature>
<reference evidence="9 10" key="1">
    <citation type="submission" date="2020-04" db="EMBL/GenBank/DDBJ databases">
        <authorList>
            <person name="Wallbank WR R."/>
            <person name="Pardo Diaz C."/>
            <person name="Kozak K."/>
            <person name="Martin S."/>
            <person name="Jiggins C."/>
            <person name="Moest M."/>
            <person name="Warren A I."/>
            <person name="Byers J.R.P. K."/>
            <person name="Montejo-Kovacevich G."/>
            <person name="Yen C E."/>
        </authorList>
    </citation>
    <scope>NUCLEOTIDE SEQUENCE [LARGE SCALE GENOMIC DNA]</scope>
</reference>
<feature type="binding site" evidence="5">
    <location>
        <position position="157"/>
    </location>
    <ligand>
        <name>a divalent metal cation</name>
        <dbReference type="ChEBI" id="CHEBI:60240"/>
        <label>1</label>
    </ligand>
</feature>